<evidence type="ECO:0000313" key="4">
    <source>
        <dbReference type="Proteomes" id="UP001168528"/>
    </source>
</evidence>
<dbReference type="InterPro" id="IPR015946">
    <property type="entry name" value="KH_dom-like_a/b"/>
</dbReference>
<dbReference type="HAMAP" id="MF_00003">
    <property type="entry name" value="RbfA"/>
    <property type="match status" value="1"/>
</dbReference>
<keyword evidence="2" id="KW-0963">Cytoplasm</keyword>
<dbReference type="Pfam" id="PF02033">
    <property type="entry name" value="RBFA"/>
    <property type="match status" value="1"/>
</dbReference>
<dbReference type="InterPro" id="IPR000238">
    <property type="entry name" value="RbfA"/>
</dbReference>
<dbReference type="Gene3D" id="3.30.300.20">
    <property type="match status" value="1"/>
</dbReference>
<sequence>MESKRQQKFARLIQKDLSEIFQRDAKSLFGGAFITVTDVKVSPDLGLAKVYLSFMLSKDKSGLLDTIKEKSKSIRQMLASKIRNQVRVIPELAFYLDDTIEHASRMDALIANLHIPPASEEDKDNGVNP</sequence>
<evidence type="ECO:0000256" key="2">
    <source>
        <dbReference type="HAMAP-Rule" id="MF_00003"/>
    </source>
</evidence>
<dbReference type="EMBL" id="JAUKPO010000001">
    <property type="protein sequence ID" value="MDO1444807.1"/>
    <property type="molecule type" value="Genomic_DNA"/>
</dbReference>
<evidence type="ECO:0000256" key="1">
    <source>
        <dbReference type="ARBA" id="ARBA00022517"/>
    </source>
</evidence>
<dbReference type="SUPFAM" id="SSF89919">
    <property type="entry name" value="Ribosome-binding factor A, RbfA"/>
    <property type="match status" value="1"/>
</dbReference>
<gene>
    <name evidence="2 3" type="primary">rbfA</name>
    <name evidence="3" type="ORF">Q0590_01025</name>
</gene>
<dbReference type="PANTHER" id="PTHR33515">
    <property type="entry name" value="RIBOSOME-BINDING FACTOR A, CHLOROPLASTIC-RELATED"/>
    <property type="match status" value="1"/>
</dbReference>
<comment type="caution">
    <text evidence="3">The sequence shown here is derived from an EMBL/GenBank/DDBJ whole genome shotgun (WGS) entry which is preliminary data.</text>
</comment>
<dbReference type="InterPro" id="IPR023799">
    <property type="entry name" value="RbfA_dom_sf"/>
</dbReference>
<comment type="function">
    <text evidence="2">One of several proteins that assist in the late maturation steps of the functional core of the 30S ribosomal subunit. Associates with free 30S ribosomal subunits (but not with 30S subunits that are part of 70S ribosomes or polysomes). Required for efficient processing of 16S rRNA. May interact with the 5'-terminal helix region of 16S rRNA.</text>
</comment>
<protein>
    <recommendedName>
        <fullName evidence="2">Ribosome-binding factor A</fullName>
    </recommendedName>
</protein>
<proteinExistence type="inferred from homology"/>
<accession>A0ABT8R1Z2</accession>
<dbReference type="NCBIfam" id="TIGR00082">
    <property type="entry name" value="rbfA"/>
    <property type="match status" value="1"/>
</dbReference>
<keyword evidence="1 2" id="KW-0690">Ribosome biogenesis</keyword>
<comment type="subunit">
    <text evidence="2">Monomer. Binds 30S ribosomal subunits, but not 50S ribosomal subunits or 70S ribosomes.</text>
</comment>
<name>A0ABT8R1Z2_9BACT</name>
<reference evidence="3" key="1">
    <citation type="submission" date="2023-07" db="EMBL/GenBank/DDBJ databases">
        <title>The genome sequence of Rhodocytophaga aerolata KACC 12507.</title>
        <authorList>
            <person name="Zhang X."/>
        </authorList>
    </citation>
    <scope>NUCLEOTIDE SEQUENCE</scope>
    <source>
        <strain evidence="3">KACC 12507</strain>
    </source>
</reference>
<evidence type="ECO:0000313" key="3">
    <source>
        <dbReference type="EMBL" id="MDO1444807.1"/>
    </source>
</evidence>
<organism evidence="3 4">
    <name type="scientific">Rhodocytophaga aerolata</name>
    <dbReference type="NCBI Taxonomy" id="455078"/>
    <lineage>
        <taxon>Bacteria</taxon>
        <taxon>Pseudomonadati</taxon>
        <taxon>Bacteroidota</taxon>
        <taxon>Cytophagia</taxon>
        <taxon>Cytophagales</taxon>
        <taxon>Rhodocytophagaceae</taxon>
        <taxon>Rhodocytophaga</taxon>
    </lineage>
</organism>
<dbReference type="PANTHER" id="PTHR33515:SF1">
    <property type="entry name" value="RIBOSOME-BINDING FACTOR A, CHLOROPLASTIC-RELATED"/>
    <property type="match status" value="1"/>
</dbReference>
<comment type="subcellular location">
    <subcellularLocation>
        <location evidence="2">Cytoplasm</location>
    </subcellularLocation>
</comment>
<dbReference type="RefSeq" id="WP_302035609.1">
    <property type="nucleotide sequence ID" value="NZ_JAUKPO010000001.1"/>
</dbReference>
<dbReference type="Proteomes" id="UP001168528">
    <property type="component" value="Unassembled WGS sequence"/>
</dbReference>
<keyword evidence="4" id="KW-1185">Reference proteome</keyword>
<comment type="similarity">
    <text evidence="2">Belongs to the RbfA family.</text>
</comment>